<dbReference type="EMBL" id="CAMXCT010000784">
    <property type="protein sequence ID" value="CAI3983259.1"/>
    <property type="molecule type" value="Genomic_DNA"/>
</dbReference>
<dbReference type="OrthoDB" id="448871at2759"/>
<accession>A0A9P1C1A6</accession>
<feature type="region of interest" description="Disordered" evidence="1">
    <location>
        <begin position="1"/>
        <end position="35"/>
    </location>
</feature>
<protein>
    <submittedName>
        <fullName evidence="4">Integrase catalytic domain-containing protein</fullName>
    </submittedName>
</protein>
<feature type="region of interest" description="Disordered" evidence="1">
    <location>
        <begin position="694"/>
        <end position="733"/>
    </location>
</feature>
<evidence type="ECO:0000259" key="2">
    <source>
        <dbReference type="Pfam" id="PF25273"/>
    </source>
</evidence>
<dbReference type="EMBL" id="CAMXCT030000784">
    <property type="protein sequence ID" value="CAL4770571.1"/>
    <property type="molecule type" value="Genomic_DNA"/>
</dbReference>
<keyword evidence="5" id="KW-1185">Reference proteome</keyword>
<dbReference type="Proteomes" id="UP001152797">
    <property type="component" value="Unassembled WGS sequence"/>
</dbReference>
<feature type="domain" description="DUF7869" evidence="2">
    <location>
        <begin position="359"/>
        <end position="537"/>
    </location>
</feature>
<feature type="compositionally biased region" description="Low complexity" evidence="1">
    <location>
        <begin position="694"/>
        <end position="708"/>
    </location>
</feature>
<dbReference type="Pfam" id="PF25273">
    <property type="entry name" value="DUF7869"/>
    <property type="match status" value="1"/>
</dbReference>
<reference evidence="4 5" key="2">
    <citation type="submission" date="2024-05" db="EMBL/GenBank/DDBJ databases">
        <authorList>
            <person name="Chen Y."/>
            <person name="Shah S."/>
            <person name="Dougan E. K."/>
            <person name="Thang M."/>
            <person name="Chan C."/>
        </authorList>
    </citation>
    <scope>NUCLEOTIDE SEQUENCE [LARGE SCALE GENOMIC DNA]</scope>
</reference>
<reference evidence="3" key="1">
    <citation type="submission" date="2022-10" db="EMBL/GenBank/DDBJ databases">
        <authorList>
            <person name="Chen Y."/>
            <person name="Dougan E. K."/>
            <person name="Chan C."/>
            <person name="Rhodes N."/>
            <person name="Thang M."/>
        </authorList>
    </citation>
    <scope>NUCLEOTIDE SEQUENCE</scope>
</reference>
<comment type="caution">
    <text evidence="3">The sequence shown here is derived from an EMBL/GenBank/DDBJ whole genome shotgun (WGS) entry which is preliminary data.</text>
</comment>
<feature type="compositionally biased region" description="Basic and acidic residues" evidence="1">
    <location>
        <begin position="711"/>
        <end position="720"/>
    </location>
</feature>
<organism evidence="3">
    <name type="scientific">Cladocopium goreaui</name>
    <dbReference type="NCBI Taxonomy" id="2562237"/>
    <lineage>
        <taxon>Eukaryota</taxon>
        <taxon>Sar</taxon>
        <taxon>Alveolata</taxon>
        <taxon>Dinophyceae</taxon>
        <taxon>Suessiales</taxon>
        <taxon>Symbiodiniaceae</taxon>
        <taxon>Cladocopium</taxon>
    </lineage>
</organism>
<feature type="region of interest" description="Disordered" evidence="1">
    <location>
        <begin position="795"/>
        <end position="829"/>
    </location>
</feature>
<evidence type="ECO:0000313" key="4">
    <source>
        <dbReference type="EMBL" id="CAL4770571.1"/>
    </source>
</evidence>
<sequence length="1108" mass="124373">MDSEEEALPPSVCEDSCGEELHSDDASLPPSVNEEEPTISCCKRGNCRTKFETDVLVQYKMDFDRLAQGDRLQKVFEAVRDVARQSGEQSARCFQWTLLGQAVCRKFWEATHGIGHGALDDMVSLAKNGHSQLPPRAPRQGRATPASNTLDVWFLTLYRDLAEPLAVPGSGDAVVVEDDPGVPMQCEELTDINHPLFLNTINADRPNDHVRSLKVPKRYLNFDSFASLFQFYKQDEALDMQVSRSTFKKGWQSWQSFLPFKNAGAQSKCIICASLSERRTAAADSAERVQIDREKKSHLDVVMSDRRAAERGAKRAAKESVFLKSENDDQVVKVLIDGMDQSKFALPRVKRLVGTSALSKSWRPCMHISGGIIHGLLEWYGIMAADTPKDASMNCTILSRLLDLTASQLTDLGDAYGFPGHLCISCDNTPREAKNSFFASFLSYLVHRRLFKSVQCEFLQVDHTHNELDQRFSSLASLIKSADCLQDPDDLCAWMTNHMKASCGRSLKIEAVTNTWNFKDWMGQVGLHVEGLTSTHVQPYANHVWRFESRLFVTEHHIEFLPFKLAKERLDPSALKASETNLMPEKTLQEFLKTANTFAQDPWQLLKTQAWLESFCEQNQCRAFPDPIPLVHIFHPKESLLPLSVDIEEVVLDVAEPAADPPAPRNVRVLRPKRKALKRPSAAACQLGDAAAPEAVMRRPAAAAPSPAARRHVEESEPGPRPRGRGQKPELPHSFDHFGCSKCKKAAHGCARCKKFADNQEKGFQWLNGSVVRKVPQDAALPPEIDESQELLMDDRQVSDSDAETLPESVTDSIDELPPVPSAESDIDMEDCPSPRAALTTKAKVPSPEEIRQWLRTGTSKAAANLTLGLELYSPPRVLTARAARSCALSVVMTLGFLSLDILTGWNFDLPELKDLSCQILQGITVAFLYLSPPCTMFSSLQTMWNKHRMSQAVWDRRWQQAVDWVEHCMRAIRIQVAKGQRFMFEHPARATSWKLPCVEEIKNLPNVRCISFDMCAFGMTSPMLEPIKKRTIIMTNDPRLCGLLKNRQCTRDHVHRRIEGSQLGHRLSRWCQVYPPALCDVLASCLHPEAVNSMSRNDDSRWQPLTV</sequence>
<evidence type="ECO:0000313" key="5">
    <source>
        <dbReference type="Proteomes" id="UP001152797"/>
    </source>
</evidence>
<dbReference type="PANTHER" id="PTHR33153">
    <property type="entry name" value="MYND-TYPE DOMAIN-CONTAINING PROTEIN"/>
    <property type="match status" value="1"/>
</dbReference>
<evidence type="ECO:0000256" key="1">
    <source>
        <dbReference type="SAM" id="MobiDB-lite"/>
    </source>
</evidence>
<gene>
    <name evidence="3" type="ORF">C1SCF055_LOCUS10883</name>
</gene>
<evidence type="ECO:0000313" key="3">
    <source>
        <dbReference type="EMBL" id="CAI3983259.1"/>
    </source>
</evidence>
<proteinExistence type="predicted"/>
<dbReference type="AlphaFoldDB" id="A0A9P1C1A6"/>
<dbReference type="PANTHER" id="PTHR33153:SF3">
    <property type="entry name" value="TRAFFICKING PROTEIN PARTICLE COMPLEX SUBUNIT 11 DOMAIN-CONTAINING PROTEIN"/>
    <property type="match status" value="1"/>
</dbReference>
<dbReference type="InterPro" id="IPR057191">
    <property type="entry name" value="DUF7869"/>
</dbReference>
<dbReference type="EMBL" id="CAMXCT020000784">
    <property type="protein sequence ID" value="CAL1136634.1"/>
    <property type="molecule type" value="Genomic_DNA"/>
</dbReference>
<name>A0A9P1C1A6_9DINO</name>